<comment type="similarity">
    <text evidence="1">Belongs to the STXBP/unc-18/SEC1 family.</text>
</comment>
<evidence type="ECO:0000256" key="2">
    <source>
        <dbReference type="SAM" id="MobiDB-lite"/>
    </source>
</evidence>
<dbReference type="InterPro" id="IPR043127">
    <property type="entry name" value="Sec-1-like_dom3a"/>
</dbReference>
<dbReference type="AlphaFoldDB" id="A0AAN6FL95"/>
<evidence type="ECO:0000313" key="3">
    <source>
        <dbReference type="EMBL" id="KAK0319172.1"/>
    </source>
</evidence>
<name>A0AAN6FL95_9PEZI</name>
<dbReference type="InterPro" id="IPR043154">
    <property type="entry name" value="Sec-1-like_dom1"/>
</dbReference>
<dbReference type="InterPro" id="IPR001619">
    <property type="entry name" value="Sec1-like"/>
</dbReference>
<feature type="region of interest" description="Disordered" evidence="2">
    <location>
        <begin position="297"/>
        <end position="322"/>
    </location>
</feature>
<evidence type="ECO:0000256" key="1">
    <source>
        <dbReference type="ARBA" id="ARBA00009884"/>
    </source>
</evidence>
<dbReference type="InterPro" id="IPR043155">
    <property type="entry name" value="VPS33_dom3b"/>
</dbReference>
<dbReference type="GO" id="GO:0016192">
    <property type="term" value="P:vesicle-mediated transport"/>
    <property type="evidence" value="ECO:0007669"/>
    <property type="project" value="InterPro"/>
</dbReference>
<dbReference type="Proteomes" id="UP001168146">
    <property type="component" value="Unassembled WGS sequence"/>
</dbReference>
<dbReference type="Pfam" id="PF00995">
    <property type="entry name" value="Sec1"/>
    <property type="match status" value="1"/>
</dbReference>
<dbReference type="Gene3D" id="3.40.50.1910">
    <property type="match status" value="1"/>
</dbReference>
<proteinExistence type="inferred from homology"/>
<evidence type="ECO:0000313" key="4">
    <source>
        <dbReference type="Proteomes" id="UP001168146"/>
    </source>
</evidence>
<reference evidence="3" key="1">
    <citation type="submission" date="2021-12" db="EMBL/GenBank/DDBJ databases">
        <title>Black yeast isolated from Biological Soil Crust.</title>
        <authorList>
            <person name="Kurbessoian T."/>
        </authorList>
    </citation>
    <scope>NUCLEOTIDE SEQUENCE</scope>
    <source>
        <strain evidence="3">CCFEE 5208</strain>
    </source>
</reference>
<comment type="caution">
    <text evidence="3">The sequence shown here is derived from an EMBL/GenBank/DDBJ whole genome shotgun (WGS) entry which is preliminary data.</text>
</comment>
<gene>
    <name evidence="3" type="primary">VPS33_2</name>
    <name evidence="3" type="ORF">LTR82_009936</name>
</gene>
<dbReference type="Gene3D" id="3.90.830.10">
    <property type="entry name" value="Syntaxin Binding Protein 1, Chain A, domain 2"/>
    <property type="match status" value="1"/>
</dbReference>
<dbReference type="InterPro" id="IPR036045">
    <property type="entry name" value="Sec1-like_sf"/>
</dbReference>
<protein>
    <submittedName>
        <fullName evidence="3">Vacuolar protein-sorting-associated protein 33</fullName>
    </submittedName>
</protein>
<sequence length="687" mass="75071">MATRQASQAINTQDITDKSRRDLLLLLEAVSLNFLYAPATTFIDIPQVRGKKNLVIERSLASIIGLFVKFSTLQEYGVDRLFFLENHNVDSSQRNIVFLVRGENAKIVRTVAEQIRLVRSESKIDHDFTVIWVPRRTLVSNLILEEHGVLGEANITDLALQFVPLEPDVLSLELEDCFSDLILRRDPTPIFAAARALMLLQKQYGLFPRILGKGDNAKKLADLLQRMRSEEDVNASSDPTNTYLTSFGLTPSATIENLIIIDREVDFPTALATQLTYEGLLDEVFGISHNQTEVDSSILGGAPAPQPQSHTGGSTAPAAATKRKVQLDSSDKLYPEIRDANFATIGPLLNRTAKRLQSDQQNIRKTEQSLSDLKSFVSKLPSYQAESASLKTHTSLAEEITKLTKSDPFRRTLGIEQNLLIGSEGSTMHEQLEEILARATPLPTVLRLLCLESTLGNGLRPRDFDHFKRLLLQAYGYQHLATLARLEKMGLFVAREANRGYLNPISGSAGQTATDWNVVRARLQLWVDEVEEAEPRDIAYVFSGYAPLSVRLVQAVLQKGYLLNLVNPPRTGAAGAAVGSGANGSGWKGFEDVLARIKGATVDVVQKGNDADASQARKTLRGNKEGPKTSLVFFLGGVTFAEIAALRLVGKQLEAAGGGMKLIIGTTGVISGGRAVDVAIEKGVFGA</sequence>
<organism evidence="3 4">
    <name type="scientific">Friedmanniomyces endolithicus</name>
    <dbReference type="NCBI Taxonomy" id="329885"/>
    <lineage>
        <taxon>Eukaryota</taxon>
        <taxon>Fungi</taxon>
        <taxon>Dikarya</taxon>
        <taxon>Ascomycota</taxon>
        <taxon>Pezizomycotina</taxon>
        <taxon>Dothideomycetes</taxon>
        <taxon>Dothideomycetidae</taxon>
        <taxon>Mycosphaerellales</taxon>
        <taxon>Teratosphaeriaceae</taxon>
        <taxon>Friedmanniomyces</taxon>
    </lineage>
</organism>
<dbReference type="Gene3D" id="1.25.40.850">
    <property type="match status" value="1"/>
</dbReference>
<dbReference type="EMBL" id="JASUXU010000032">
    <property type="protein sequence ID" value="KAK0319172.1"/>
    <property type="molecule type" value="Genomic_DNA"/>
</dbReference>
<dbReference type="Gene3D" id="3.40.50.2060">
    <property type="match status" value="1"/>
</dbReference>
<dbReference type="PANTHER" id="PTHR11679">
    <property type="entry name" value="VESICLE PROTEIN SORTING-ASSOCIATED"/>
    <property type="match status" value="1"/>
</dbReference>
<dbReference type="InterPro" id="IPR027482">
    <property type="entry name" value="Sec1-like_dom2"/>
</dbReference>
<dbReference type="SUPFAM" id="SSF56815">
    <property type="entry name" value="Sec1/munc18-like (SM) proteins"/>
    <property type="match status" value="1"/>
</dbReference>
<accession>A0AAN6FL95</accession>